<dbReference type="OrthoDB" id="26149at2759"/>
<feature type="compositionally biased region" description="Polar residues" evidence="1">
    <location>
        <begin position="349"/>
        <end position="358"/>
    </location>
</feature>
<dbReference type="eggNOG" id="KOG4500">
    <property type="taxonomic scope" value="Eukaryota"/>
</dbReference>
<dbReference type="InterPro" id="IPR040144">
    <property type="entry name" value="RAP1GDS1"/>
</dbReference>
<organism evidence="3">
    <name type="scientific">Salpingoeca rosetta (strain ATCC 50818 / BSB-021)</name>
    <dbReference type="NCBI Taxonomy" id="946362"/>
    <lineage>
        <taxon>Eukaryota</taxon>
        <taxon>Choanoflagellata</taxon>
        <taxon>Craspedida</taxon>
        <taxon>Salpingoecidae</taxon>
        <taxon>Salpingoeca</taxon>
    </lineage>
</organism>
<dbReference type="InterPro" id="IPR016024">
    <property type="entry name" value="ARM-type_fold"/>
</dbReference>
<dbReference type="PANTHER" id="PTHR10957">
    <property type="entry name" value="RAP1 GTPASE-GDP DISSOCIATION STIMULATOR 1"/>
    <property type="match status" value="1"/>
</dbReference>
<dbReference type="RefSeq" id="XP_004994660.1">
    <property type="nucleotide sequence ID" value="XM_004994603.1"/>
</dbReference>
<proteinExistence type="predicted"/>
<sequence length="665" mass="70477">MGTDVPETLTSDREATAAAILELTEEAEPLLSKEDASEETRGQQQRLCAAIAEVCKDEEARAKLTASPALMQSVHETLSAACAQEALPVVVQCLRAIGNMCFDNDAARQALRSTNGVAALGTALQVIVRHAARASENQQDQQQPQPQVQLMAGPGSILNAAGESEELQKELVEAGVVDNLMWLLSNAPTEQEKDMALNALMRFTPVEKAMQQLATTTHLSTLISRLEACSDVEDADSLGELLKQITNNDKNLPAFAEDPALIHRLMALAQVGAGAADEVPITRARVVAAGVVAVLLSDDACLAVLWGNDKHRDELLTALRSWMEPALATSAAKQRAEHAGEAVAGEAAQSENQGSQALQPRPHAGEGEEVSPLAALSDPAMRQVVDKAVAGLIGIGNICRSDDNARVLGETPGLLPALVALSTHNLGFVQHAALGALNNVVKLKDNRNKAVDAGAVDALLRVMNDPQAPLQYLACSSLRILSSADSRDLHTRVATDTDVLHRIIHLTGSEVMAARGEAMRLLVTVVKTGRAAEIIAPIVTGGAVDVFVRMLQEEHPLFKCEGMIGLAVASAAGDECEQLLLANDGAPLTAAMDQVQQTEMVELGLNFLAALTQLIQNRGAAVTALPVTQRAATFARERLRLVPEPAVQAQVRQFLSLIDAGDDNK</sequence>
<protein>
    <submittedName>
        <fullName evidence="2">Uncharacterized protein</fullName>
    </submittedName>
</protein>
<dbReference type="STRING" id="946362.F2U7T2"/>
<dbReference type="EMBL" id="GL832964">
    <property type="protein sequence ID" value="EGD72837.1"/>
    <property type="molecule type" value="Genomic_DNA"/>
</dbReference>
<reference evidence="2" key="1">
    <citation type="submission" date="2009-08" db="EMBL/GenBank/DDBJ databases">
        <title>Annotation of Salpingoeca rosetta.</title>
        <authorList>
            <consortium name="The Broad Institute Genome Sequencing Platform"/>
            <person name="Russ C."/>
            <person name="Cuomo C."/>
            <person name="Burger G."/>
            <person name="Gray M.W."/>
            <person name="Holland P.W.H."/>
            <person name="King N."/>
            <person name="Lang F.B.F."/>
            <person name="Roger A.J."/>
            <person name="Ruiz-Trillo I."/>
            <person name="Young S.K."/>
            <person name="Zeng Q."/>
            <person name="Gargeya S."/>
            <person name="Alvarado L."/>
            <person name="Berlin A."/>
            <person name="Chapman S.B."/>
            <person name="Chen Z."/>
            <person name="Freedman E."/>
            <person name="Gellesch M."/>
            <person name="Goldberg J."/>
            <person name="Griggs A."/>
            <person name="Gujja S."/>
            <person name="Heilman E."/>
            <person name="Heiman D."/>
            <person name="Howarth C."/>
            <person name="Mehta T."/>
            <person name="Neiman D."/>
            <person name="Pearson M."/>
            <person name="Roberts A."/>
            <person name="Saif S."/>
            <person name="Shea T."/>
            <person name="Shenoy N."/>
            <person name="Sisk P."/>
            <person name="Stolte C."/>
            <person name="Sykes S."/>
            <person name="White J."/>
            <person name="Yandava C."/>
            <person name="Haas B."/>
            <person name="Nusbaum C."/>
            <person name="Birren B."/>
        </authorList>
    </citation>
    <scope>NUCLEOTIDE SEQUENCE [LARGE SCALE GENOMIC DNA]</scope>
    <source>
        <strain evidence="2">ATCC 50818</strain>
    </source>
</reference>
<dbReference type="Proteomes" id="UP000007799">
    <property type="component" value="Unassembled WGS sequence"/>
</dbReference>
<evidence type="ECO:0000313" key="2">
    <source>
        <dbReference type="EMBL" id="EGD72837.1"/>
    </source>
</evidence>
<feature type="region of interest" description="Disordered" evidence="1">
    <location>
        <begin position="330"/>
        <end position="371"/>
    </location>
</feature>
<dbReference type="KEGG" id="sre:PTSG_04566"/>
<dbReference type="Gene3D" id="1.25.10.10">
    <property type="entry name" value="Leucine-rich Repeat Variant"/>
    <property type="match status" value="3"/>
</dbReference>
<keyword evidence="3" id="KW-1185">Reference proteome</keyword>
<dbReference type="InParanoid" id="F2U7T2"/>
<dbReference type="AlphaFoldDB" id="F2U7T2"/>
<dbReference type="InterPro" id="IPR011989">
    <property type="entry name" value="ARM-like"/>
</dbReference>
<dbReference type="GeneID" id="16075243"/>
<accession>F2U7T2</accession>
<gene>
    <name evidence="2" type="ORF">PTSG_04566</name>
</gene>
<evidence type="ECO:0000256" key="1">
    <source>
        <dbReference type="SAM" id="MobiDB-lite"/>
    </source>
</evidence>
<dbReference type="GO" id="GO:0005085">
    <property type="term" value="F:guanyl-nucleotide exchange factor activity"/>
    <property type="evidence" value="ECO:0007669"/>
    <property type="project" value="InterPro"/>
</dbReference>
<dbReference type="OMA" id="ICFDNTH"/>
<name>F2U7T2_SALR5</name>
<dbReference type="SUPFAM" id="SSF48371">
    <property type="entry name" value="ARM repeat"/>
    <property type="match status" value="1"/>
</dbReference>
<dbReference type="FunCoup" id="F2U7T2">
    <property type="interactions" value="1243"/>
</dbReference>
<evidence type="ECO:0000313" key="3">
    <source>
        <dbReference type="Proteomes" id="UP000007799"/>
    </source>
</evidence>